<organism evidence="1 2">
    <name type="scientific">Silvimonas terrae</name>
    <dbReference type="NCBI Taxonomy" id="300266"/>
    <lineage>
        <taxon>Bacteria</taxon>
        <taxon>Pseudomonadati</taxon>
        <taxon>Pseudomonadota</taxon>
        <taxon>Betaproteobacteria</taxon>
        <taxon>Neisseriales</taxon>
        <taxon>Chitinibacteraceae</taxon>
        <taxon>Silvimonas</taxon>
    </lineage>
</organism>
<dbReference type="Proteomes" id="UP000543030">
    <property type="component" value="Unassembled WGS sequence"/>
</dbReference>
<protein>
    <submittedName>
        <fullName evidence="1">Uncharacterized protein</fullName>
    </submittedName>
</protein>
<comment type="caution">
    <text evidence="1">The sequence shown here is derived from an EMBL/GenBank/DDBJ whole genome shotgun (WGS) entry which is preliminary data.</text>
</comment>
<accession>A0A840RJS5</accession>
<evidence type="ECO:0000313" key="1">
    <source>
        <dbReference type="EMBL" id="MBB5192768.1"/>
    </source>
</evidence>
<keyword evidence="2" id="KW-1185">Reference proteome</keyword>
<evidence type="ECO:0000313" key="2">
    <source>
        <dbReference type="Proteomes" id="UP000543030"/>
    </source>
</evidence>
<sequence length="61" mass="6667">MTIFSLQHADLQRYPGFSLSSVALPKTKNGAEAPFFGGLYQTGQPTWFSSKARISGILCSR</sequence>
<name>A0A840RJS5_9NEIS</name>
<reference evidence="1 2" key="1">
    <citation type="submission" date="2020-08" db="EMBL/GenBank/DDBJ databases">
        <title>Genomic Encyclopedia of Type Strains, Phase IV (KMG-IV): sequencing the most valuable type-strain genomes for metagenomic binning, comparative biology and taxonomic classification.</title>
        <authorList>
            <person name="Goeker M."/>
        </authorList>
    </citation>
    <scope>NUCLEOTIDE SEQUENCE [LARGE SCALE GENOMIC DNA]</scope>
    <source>
        <strain evidence="1 2">DSM 18233</strain>
    </source>
</reference>
<gene>
    <name evidence="1" type="ORF">HNQ50_003522</name>
</gene>
<dbReference type="EMBL" id="JACHHN010000008">
    <property type="protein sequence ID" value="MBB5192768.1"/>
    <property type="molecule type" value="Genomic_DNA"/>
</dbReference>
<proteinExistence type="predicted"/>
<dbReference type="AlphaFoldDB" id="A0A840RJS5"/>